<dbReference type="Pfam" id="PF02498">
    <property type="entry name" value="Bro-N"/>
    <property type="match status" value="1"/>
</dbReference>
<gene>
    <name evidence="2" type="ORF">HKB35_08870</name>
</gene>
<dbReference type="InterPro" id="IPR003497">
    <property type="entry name" value="BRO_N_domain"/>
</dbReference>
<protein>
    <submittedName>
        <fullName evidence="2">Bro-N domain-containing protein</fullName>
    </submittedName>
</protein>
<dbReference type="Proteomes" id="UP000565155">
    <property type="component" value="Unassembled WGS sequence"/>
</dbReference>
<dbReference type="PROSITE" id="PS51750">
    <property type="entry name" value="BRO_N"/>
    <property type="match status" value="1"/>
</dbReference>
<organism evidence="2 3">
    <name type="scientific">Vibrio alginolyticus</name>
    <dbReference type="NCBI Taxonomy" id="663"/>
    <lineage>
        <taxon>Bacteria</taxon>
        <taxon>Pseudomonadati</taxon>
        <taxon>Pseudomonadota</taxon>
        <taxon>Gammaproteobacteria</taxon>
        <taxon>Vibrionales</taxon>
        <taxon>Vibrionaceae</taxon>
        <taxon>Vibrio</taxon>
    </lineage>
</organism>
<name>A0A7Y0MUQ2_VIBAL</name>
<sequence>MFDVLLYPSSMGELEIKTLQKNGETLFLLPDVIRVISKESQHLDGKATSDQTSFLRACLSSLEDDERFMESIIENGVERTDYFVSEPGVYRVALQSNSSGAKKFQNWVIKEVMPSIRKYGVYPPPEVSDDDLILQLADQQAKQSQLLSQFIRNSKEKFEKLDEKVGEQSNTIKGHDKKIQSLGERLVTVESANLPKYEFYDVADVLASLSISINELNYVIALCEKIASEKGFNYLPSFNGIREEQRFPMPVIELALTYARLSPSGEENA</sequence>
<reference evidence="2 3" key="1">
    <citation type="submission" date="2020-04" db="EMBL/GenBank/DDBJ databases">
        <title>Whole-genome sequencing of Vibrio spp. from China reveals different genetic environments of blaCTX-M-14 among diverse lineages.</title>
        <authorList>
            <person name="Zheng Z."/>
            <person name="Ye L."/>
            <person name="Chen S."/>
        </authorList>
    </citation>
    <scope>NUCLEOTIDE SEQUENCE [LARGE SCALE GENOMIC DNA]</scope>
    <source>
        <strain evidence="2 3">Vb1636</strain>
    </source>
</reference>
<accession>A0A7Y0MUQ2</accession>
<evidence type="ECO:0000313" key="2">
    <source>
        <dbReference type="EMBL" id="NMR73725.1"/>
    </source>
</evidence>
<proteinExistence type="predicted"/>
<dbReference type="RefSeq" id="WP_169628570.1">
    <property type="nucleotide sequence ID" value="NZ_JABCMA010000006.1"/>
</dbReference>
<dbReference type="AlphaFoldDB" id="A0A7Y0MUQ2"/>
<evidence type="ECO:0000313" key="3">
    <source>
        <dbReference type="Proteomes" id="UP000565155"/>
    </source>
</evidence>
<evidence type="ECO:0000259" key="1">
    <source>
        <dbReference type="PROSITE" id="PS51750"/>
    </source>
</evidence>
<comment type="caution">
    <text evidence="2">The sequence shown here is derived from an EMBL/GenBank/DDBJ whole genome shotgun (WGS) entry which is preliminary data.</text>
</comment>
<dbReference type="SMART" id="SM01040">
    <property type="entry name" value="Bro-N"/>
    <property type="match status" value="1"/>
</dbReference>
<dbReference type="EMBL" id="JABCMA010000006">
    <property type="protein sequence ID" value="NMR73725.1"/>
    <property type="molecule type" value="Genomic_DNA"/>
</dbReference>
<feature type="domain" description="Bro-N" evidence="1">
    <location>
        <begin position="1"/>
        <end position="120"/>
    </location>
</feature>